<feature type="signal peptide" evidence="1">
    <location>
        <begin position="1"/>
        <end position="16"/>
    </location>
</feature>
<evidence type="ECO:0000313" key="3">
    <source>
        <dbReference type="WBParaSite" id="MBELARI_LOCUS602"/>
    </source>
</evidence>
<protein>
    <submittedName>
        <fullName evidence="3">Uncharacterized protein</fullName>
    </submittedName>
</protein>
<dbReference type="WBParaSite" id="MBELARI_LOCUS602">
    <property type="protein sequence ID" value="MBELARI_LOCUS602"/>
    <property type="gene ID" value="MBELARI_LOCUS602"/>
</dbReference>
<evidence type="ECO:0000313" key="2">
    <source>
        <dbReference type="Proteomes" id="UP000887575"/>
    </source>
</evidence>
<proteinExistence type="predicted"/>
<evidence type="ECO:0000256" key="1">
    <source>
        <dbReference type="SAM" id="SignalP"/>
    </source>
</evidence>
<accession>A0AAF3FGQ1</accession>
<organism evidence="2 3">
    <name type="scientific">Mesorhabditis belari</name>
    <dbReference type="NCBI Taxonomy" id="2138241"/>
    <lineage>
        <taxon>Eukaryota</taxon>
        <taxon>Metazoa</taxon>
        <taxon>Ecdysozoa</taxon>
        <taxon>Nematoda</taxon>
        <taxon>Chromadorea</taxon>
        <taxon>Rhabditida</taxon>
        <taxon>Rhabditina</taxon>
        <taxon>Rhabditomorpha</taxon>
        <taxon>Rhabditoidea</taxon>
        <taxon>Rhabditidae</taxon>
        <taxon>Mesorhabditinae</taxon>
        <taxon>Mesorhabditis</taxon>
    </lineage>
</organism>
<keyword evidence="1" id="KW-0732">Signal</keyword>
<dbReference type="AlphaFoldDB" id="A0AAF3FGQ1"/>
<feature type="chain" id="PRO_5042094489" evidence="1">
    <location>
        <begin position="17"/>
        <end position="113"/>
    </location>
</feature>
<reference evidence="3" key="1">
    <citation type="submission" date="2024-02" db="UniProtKB">
        <authorList>
            <consortium name="WormBaseParasite"/>
        </authorList>
    </citation>
    <scope>IDENTIFICATION</scope>
</reference>
<keyword evidence="2" id="KW-1185">Reference proteome</keyword>
<sequence length="113" mass="12423">MRIFIVSLFFIVSVFSAPIPGGANPEAPADPSEPVDPATNCVDRVAWCTESMCITNVKETEFYNKFEDSGEAKTFVVRETNPIGLKWTCKKTMPSLQCANSKTLNTSAVKNNQ</sequence>
<name>A0AAF3FGQ1_9BILA</name>
<dbReference type="Proteomes" id="UP000887575">
    <property type="component" value="Unassembled WGS sequence"/>
</dbReference>